<protein>
    <submittedName>
        <fullName evidence="1">Uncharacterized protein</fullName>
    </submittedName>
</protein>
<reference evidence="1" key="1">
    <citation type="submission" date="2021-02" db="EMBL/GenBank/DDBJ databases">
        <authorList>
            <person name="Nowell W R."/>
        </authorList>
    </citation>
    <scope>NUCLEOTIDE SEQUENCE</scope>
</reference>
<proteinExistence type="predicted"/>
<gene>
    <name evidence="1" type="ORF">OKA104_LOCUS39139</name>
</gene>
<evidence type="ECO:0000313" key="1">
    <source>
        <dbReference type="EMBL" id="CAF4167473.1"/>
    </source>
</evidence>
<accession>A0A819ZRZ8</accession>
<name>A0A819ZRZ8_9BILA</name>
<dbReference type="EMBL" id="CAJOAY010007488">
    <property type="protein sequence ID" value="CAF4167473.1"/>
    <property type="molecule type" value="Genomic_DNA"/>
</dbReference>
<dbReference type="Proteomes" id="UP000663881">
    <property type="component" value="Unassembled WGS sequence"/>
</dbReference>
<comment type="caution">
    <text evidence="1">The sequence shown here is derived from an EMBL/GenBank/DDBJ whole genome shotgun (WGS) entry which is preliminary data.</text>
</comment>
<organism evidence="1 2">
    <name type="scientific">Adineta steineri</name>
    <dbReference type="NCBI Taxonomy" id="433720"/>
    <lineage>
        <taxon>Eukaryota</taxon>
        <taxon>Metazoa</taxon>
        <taxon>Spiralia</taxon>
        <taxon>Gnathifera</taxon>
        <taxon>Rotifera</taxon>
        <taxon>Eurotatoria</taxon>
        <taxon>Bdelloidea</taxon>
        <taxon>Adinetida</taxon>
        <taxon>Adinetidae</taxon>
        <taxon>Adineta</taxon>
    </lineage>
</organism>
<dbReference type="AlphaFoldDB" id="A0A819ZRZ8"/>
<evidence type="ECO:0000313" key="2">
    <source>
        <dbReference type="Proteomes" id="UP000663881"/>
    </source>
</evidence>
<sequence length="233" mass="27357">MATSRQNTYVRVPYPEGSTPKAGDLIELVFDKFSPRPHFIVRQTEGNVDKNTKANEIDETMLLVIKFLKNRPKYDQQAVRIIKFALRESLRGQYIIEYLDFEKQAYEKNGFCLLWMTPDPRIGVYSQKPQQLRLLYDFMVNVKEQMEKDLLSKDKSFRNFGCHFCLFVSAENQANTTPRAAKGLNETGTDVKTAELVGFIQMDDQQYYQLLPDENHRQTWFNDFKRHDFIVTT</sequence>